<evidence type="ECO:0000313" key="3">
    <source>
        <dbReference type="Proteomes" id="UP001174691"/>
    </source>
</evidence>
<dbReference type="EMBL" id="JANBVN010000084">
    <property type="protein sequence ID" value="KAJ9148823.1"/>
    <property type="molecule type" value="Genomic_DNA"/>
</dbReference>
<comment type="caution">
    <text evidence="2">The sequence shown here is derived from an EMBL/GenBank/DDBJ whole genome shotgun (WGS) entry which is preliminary data.</text>
</comment>
<evidence type="ECO:0000313" key="2">
    <source>
        <dbReference type="EMBL" id="KAJ9148823.1"/>
    </source>
</evidence>
<organism evidence="2 3">
    <name type="scientific">Coniochaeta hoffmannii</name>
    <dbReference type="NCBI Taxonomy" id="91930"/>
    <lineage>
        <taxon>Eukaryota</taxon>
        <taxon>Fungi</taxon>
        <taxon>Dikarya</taxon>
        <taxon>Ascomycota</taxon>
        <taxon>Pezizomycotina</taxon>
        <taxon>Sordariomycetes</taxon>
        <taxon>Sordariomycetidae</taxon>
        <taxon>Coniochaetales</taxon>
        <taxon>Coniochaetaceae</taxon>
        <taxon>Coniochaeta</taxon>
    </lineage>
</organism>
<sequence length="295" mass="33337">MGRKHKKRAEKRVQSLRQLLPKRGFDYGDNHAYFSDDNHPGYIVMALMNEWAVETAAELAHATDSYGGLENFWSVVASRIDWTRKHHLINGVIIQELPDALMQGRLRALAYGPKIGAGEGLSSAATAIDAYHRSLADSNLHGLIPVLEKFDDDDDFNSECSEDEFPMQDLLALDGETLEHLGVYDKVHRNKDREMIPDFESGTIIYNSVEHMEIHDSGKRKPTTDGRDDDVKMTDRDQARNEPDLKKRRLEGGYFPSKLAAEQHQPAHRSEGRIYKSVDSLIAKMKNLGINPKAL</sequence>
<name>A0AA38RUQ3_9PEZI</name>
<feature type="compositionally biased region" description="Basic and acidic residues" evidence="1">
    <location>
        <begin position="211"/>
        <end position="245"/>
    </location>
</feature>
<feature type="region of interest" description="Disordered" evidence="1">
    <location>
        <begin position="211"/>
        <end position="272"/>
    </location>
</feature>
<accession>A0AA38RUQ3</accession>
<reference evidence="2" key="1">
    <citation type="submission" date="2022-07" db="EMBL/GenBank/DDBJ databases">
        <title>Fungi with potential for degradation of polypropylene.</title>
        <authorList>
            <person name="Gostincar C."/>
        </authorList>
    </citation>
    <scope>NUCLEOTIDE SEQUENCE</scope>
    <source>
        <strain evidence="2">EXF-13287</strain>
    </source>
</reference>
<evidence type="ECO:0000256" key="1">
    <source>
        <dbReference type="SAM" id="MobiDB-lite"/>
    </source>
</evidence>
<gene>
    <name evidence="2" type="ORF">NKR19_g5852</name>
</gene>
<dbReference type="Proteomes" id="UP001174691">
    <property type="component" value="Unassembled WGS sequence"/>
</dbReference>
<protein>
    <submittedName>
        <fullName evidence="2">Uncharacterized protein</fullName>
    </submittedName>
</protein>
<proteinExistence type="predicted"/>
<dbReference type="AlphaFoldDB" id="A0AA38RUQ3"/>
<keyword evidence="3" id="KW-1185">Reference proteome</keyword>